<evidence type="ECO:0000256" key="1">
    <source>
        <dbReference type="ARBA" id="ARBA00007347"/>
    </source>
</evidence>
<dbReference type="PANTHER" id="PTHR22977">
    <property type="entry name" value="COX ASSEMBLY MITOCHONDRIAL PROTEIN"/>
    <property type="match status" value="1"/>
</dbReference>
<comment type="similarity">
    <text evidence="1">Belongs to the CMC family.</text>
</comment>
<dbReference type="Proteomes" id="UP001152649">
    <property type="component" value="Unassembled WGS sequence"/>
</dbReference>
<dbReference type="OrthoDB" id="6224010at2759"/>
<comment type="caution">
    <text evidence="4">The sequence shown here is derived from an EMBL/GenBank/DDBJ whole genome shotgun (WGS) entry which is preliminary data.</text>
</comment>
<dbReference type="InterPro" id="IPR013892">
    <property type="entry name" value="Cyt_c_biogenesis_Cmc1-like"/>
</dbReference>
<dbReference type="PROSITE" id="PS51808">
    <property type="entry name" value="CHCH"/>
    <property type="match status" value="1"/>
</dbReference>
<dbReference type="Pfam" id="PF08583">
    <property type="entry name" value="Cmc1"/>
    <property type="match status" value="1"/>
</dbReference>
<protein>
    <recommendedName>
        <fullName evidence="6">COX assembly mitochondrial protein</fullName>
    </recommendedName>
</protein>
<sequence length="247" mass="28622">MRQSERCEDRWRNFFFCWVFPLRPSSRLTRAPHQHHPLGLDLCCQFVKALKPLSYYCDSLCCTPSKLPIGNYLPNHRVNSRPATSKLSDPLITPYTPQIELRSSRSTSSVPMTTPSTSSDASPTNPPRQNNLRNPLPLSAPQEQEVKLLYYKRVRSYCAPEIKAFAECAVNRTITATWVCRQQRLAMNSCMLAHAKPEEEDRAREEWFAGIEERRRARDEELAGVERRRAEVVAIMREDEARRKEKK</sequence>
<organism evidence="4 5">
    <name type="scientific">Penicillium salamii</name>
    <dbReference type="NCBI Taxonomy" id="1612424"/>
    <lineage>
        <taxon>Eukaryota</taxon>
        <taxon>Fungi</taxon>
        <taxon>Dikarya</taxon>
        <taxon>Ascomycota</taxon>
        <taxon>Pezizomycotina</taxon>
        <taxon>Eurotiomycetes</taxon>
        <taxon>Eurotiomycetidae</taxon>
        <taxon>Eurotiales</taxon>
        <taxon>Aspergillaceae</taxon>
        <taxon>Penicillium</taxon>
    </lineage>
</organism>
<evidence type="ECO:0000313" key="5">
    <source>
        <dbReference type="Proteomes" id="UP001152649"/>
    </source>
</evidence>
<evidence type="ECO:0000256" key="3">
    <source>
        <dbReference type="SAM" id="MobiDB-lite"/>
    </source>
</evidence>
<dbReference type="AlphaFoldDB" id="A0A9W4JE85"/>
<keyword evidence="2" id="KW-1015">Disulfide bond</keyword>
<reference evidence="4" key="1">
    <citation type="submission" date="2021-07" db="EMBL/GenBank/DDBJ databases">
        <authorList>
            <person name="Branca A.L. A."/>
        </authorList>
    </citation>
    <scope>NUCLEOTIDE SEQUENCE</scope>
</reference>
<evidence type="ECO:0000256" key="2">
    <source>
        <dbReference type="ARBA" id="ARBA00023157"/>
    </source>
</evidence>
<proteinExistence type="inferred from homology"/>
<evidence type="ECO:0008006" key="6">
    <source>
        <dbReference type="Google" id="ProtNLM"/>
    </source>
</evidence>
<name>A0A9W4JE85_9EURO</name>
<keyword evidence="5" id="KW-1185">Reference proteome</keyword>
<evidence type="ECO:0000313" key="4">
    <source>
        <dbReference type="EMBL" id="CAG8385425.1"/>
    </source>
</evidence>
<dbReference type="PANTHER" id="PTHR22977:SF5">
    <property type="entry name" value="COX ASSEMBLY MITOCHONDRIAL PROTEIN HOMOLOG"/>
    <property type="match status" value="1"/>
</dbReference>
<dbReference type="GO" id="GO:0005739">
    <property type="term" value="C:mitochondrion"/>
    <property type="evidence" value="ECO:0007669"/>
    <property type="project" value="TreeGrafter"/>
</dbReference>
<feature type="compositionally biased region" description="Low complexity" evidence="3">
    <location>
        <begin position="104"/>
        <end position="137"/>
    </location>
</feature>
<gene>
    <name evidence="4" type="ORF">PSALAMII_LOCUS6167</name>
</gene>
<accession>A0A9W4JE85</accession>
<feature type="region of interest" description="Disordered" evidence="3">
    <location>
        <begin position="102"/>
        <end position="138"/>
    </location>
</feature>
<dbReference type="EMBL" id="CAJVPG010000266">
    <property type="protein sequence ID" value="CAG8385425.1"/>
    <property type="molecule type" value="Genomic_DNA"/>
</dbReference>